<reference evidence="3" key="2">
    <citation type="submission" date="2022-01" db="EMBL/GenBank/DDBJ databases">
        <authorList>
            <person name="Hirooka S."/>
            <person name="Miyagishima S.Y."/>
        </authorList>
    </citation>
    <scope>NUCLEOTIDE SEQUENCE</scope>
    <source>
        <strain evidence="3">NBRC 102759</strain>
    </source>
</reference>
<feature type="domain" description="Pinin/SDK/MemA protein" evidence="2">
    <location>
        <begin position="91"/>
        <end position="202"/>
    </location>
</feature>
<dbReference type="AlphaFoldDB" id="A0A9C7PT79"/>
<comment type="caution">
    <text evidence="3">The sequence shown here is derived from an EMBL/GenBank/DDBJ whole genome shotgun (WGS) entry which is preliminary data.</text>
</comment>
<proteinExistence type="predicted"/>
<dbReference type="EMBL" id="BQMJ01000007">
    <property type="protein sequence ID" value="GJQ09252.1"/>
    <property type="molecule type" value="Genomic_DNA"/>
</dbReference>
<dbReference type="Proteomes" id="UP001061958">
    <property type="component" value="Unassembled WGS sequence"/>
</dbReference>
<evidence type="ECO:0000313" key="4">
    <source>
        <dbReference type="Proteomes" id="UP001061958"/>
    </source>
</evidence>
<feature type="compositionally biased region" description="Polar residues" evidence="1">
    <location>
        <begin position="243"/>
        <end position="261"/>
    </location>
</feature>
<feature type="region of interest" description="Disordered" evidence="1">
    <location>
        <begin position="58"/>
        <end position="93"/>
    </location>
</feature>
<feature type="region of interest" description="Disordered" evidence="1">
    <location>
        <begin position="109"/>
        <end position="129"/>
    </location>
</feature>
<reference evidence="3" key="1">
    <citation type="journal article" date="2022" name="Proc. Natl. Acad. Sci. U.S.A.">
        <title>Life cycle and functional genomics of the unicellular red alga Galdieria for elucidating algal and plant evolution and industrial use.</title>
        <authorList>
            <person name="Hirooka S."/>
            <person name="Itabashi T."/>
            <person name="Ichinose T.M."/>
            <person name="Onuma R."/>
            <person name="Fujiwara T."/>
            <person name="Yamashita S."/>
            <person name="Jong L.W."/>
            <person name="Tomita R."/>
            <person name="Iwane A.H."/>
            <person name="Miyagishima S.Y."/>
        </authorList>
    </citation>
    <scope>NUCLEOTIDE SEQUENCE</scope>
    <source>
        <strain evidence="3">NBRC 102759</strain>
    </source>
</reference>
<accession>A0A9C7PT79</accession>
<protein>
    <recommendedName>
        <fullName evidence="2">Pinin/SDK/MemA protein domain-containing protein</fullName>
    </recommendedName>
</protein>
<feature type="region of interest" description="Disordered" evidence="1">
    <location>
        <begin position="1"/>
        <end position="38"/>
    </location>
</feature>
<organism evidence="3 4">
    <name type="scientific">Galdieria partita</name>
    <dbReference type="NCBI Taxonomy" id="83374"/>
    <lineage>
        <taxon>Eukaryota</taxon>
        <taxon>Rhodophyta</taxon>
        <taxon>Bangiophyceae</taxon>
        <taxon>Galdieriales</taxon>
        <taxon>Galdieriaceae</taxon>
        <taxon>Galdieria</taxon>
    </lineage>
</organism>
<feature type="compositionally biased region" description="Basic and acidic residues" evidence="1">
    <location>
        <begin position="315"/>
        <end position="335"/>
    </location>
</feature>
<dbReference type="InterPro" id="IPR006786">
    <property type="entry name" value="Pinin_SDK_MemA"/>
</dbReference>
<name>A0A9C7PT79_9RHOD</name>
<evidence type="ECO:0000256" key="1">
    <source>
        <dbReference type="SAM" id="MobiDB-lite"/>
    </source>
</evidence>
<evidence type="ECO:0000313" key="3">
    <source>
        <dbReference type="EMBL" id="GJQ09252.1"/>
    </source>
</evidence>
<dbReference type="Pfam" id="PF04696">
    <property type="entry name" value="Pinin_SDK_memA"/>
    <property type="match status" value="1"/>
</dbReference>
<feature type="compositionally biased region" description="Basic and acidic residues" evidence="1">
    <location>
        <begin position="289"/>
        <end position="303"/>
    </location>
</feature>
<feature type="compositionally biased region" description="Basic and acidic residues" evidence="1">
    <location>
        <begin position="268"/>
        <end position="277"/>
    </location>
</feature>
<sequence length="376" mass="44141">MNAAQGLRTKESLEMDEFKFLHSSSEKSSLEDRDEQAQLLAELEELDRQRRELEAKLQEVEVAPKEEEQDQEAHFREARTERQKRLRTAEPRDRKMFGLLMGTLKAAKKELAETETSEKMKQRQELEKRAAERLSEVQREILDQQDKLRERRKQLKEEFNLRKQLAKLRSDMRRAERVAKVKERFLWTKVEPAIRWCPRQVDHDFLKPLWEESARLAREEYEESLSRLQREVALVEEQLALKQAQNNTNEPNGDENQNVSRSVDEEEGTVKEGEHSQLENTTLSVDKMNSIEDTTKLCDKDTAVEENVTSESANEVDKRDDIEEKDNENRVGESEDLARLTVKELRAELQRRGVDDKRVKLKKDLIELLNSASKSQ</sequence>
<feature type="region of interest" description="Disordered" evidence="1">
    <location>
        <begin position="243"/>
        <end position="335"/>
    </location>
</feature>
<gene>
    <name evidence="3" type="ORF">GpartN1_g1043.t1</name>
</gene>
<evidence type="ECO:0000259" key="2">
    <source>
        <dbReference type="Pfam" id="PF04696"/>
    </source>
</evidence>
<keyword evidence="4" id="KW-1185">Reference proteome</keyword>
<dbReference type="OrthoDB" id="330772at2759"/>
<feature type="compositionally biased region" description="Basic and acidic residues" evidence="1">
    <location>
        <begin position="8"/>
        <end position="31"/>
    </location>
</feature>